<dbReference type="InterPro" id="IPR051783">
    <property type="entry name" value="NAD(P)-dependent_oxidoreduct"/>
</dbReference>
<dbReference type="GO" id="GO:0008460">
    <property type="term" value="F:dTDP-glucose 4,6-dehydratase activity"/>
    <property type="evidence" value="ECO:0007669"/>
    <property type="project" value="UniProtKB-EC"/>
</dbReference>
<dbReference type="InterPro" id="IPR036291">
    <property type="entry name" value="NAD(P)-bd_dom_sf"/>
</dbReference>
<gene>
    <name evidence="3" type="primary">rffG_2</name>
    <name evidence="3" type="ORF">NCTC10437_05473</name>
</gene>
<dbReference type="OrthoDB" id="9801785at2"/>
<dbReference type="InterPro" id="IPR001509">
    <property type="entry name" value="Epimerase_deHydtase"/>
</dbReference>
<evidence type="ECO:0000313" key="4">
    <source>
        <dbReference type="Proteomes" id="UP000279306"/>
    </source>
</evidence>
<dbReference type="Proteomes" id="UP000279306">
    <property type="component" value="Chromosome"/>
</dbReference>
<dbReference type="RefSeq" id="WP_083442955.1">
    <property type="nucleotide sequence ID" value="NZ_CVQQ01000001.1"/>
</dbReference>
<dbReference type="KEGG" id="mauu:NCTC10437_05473"/>
<dbReference type="Pfam" id="PF01370">
    <property type="entry name" value="Epimerase"/>
    <property type="match status" value="1"/>
</dbReference>
<sequence>MDGQVRTREVTGPETPPVAPETSPVASVLVIGANGYLGSHVTRQLVEGGRDVRVMVRDGANTIGIDDLAVTRFVGDIWNDEVLREAMTGCDVVYYCVVDARGWLRDPAPLFRTNVEGTRNVLDVAVEPAVAQTLRKFVFTSSYVTVGRRRGRVATESDLIVDRGLTPYVRSRVQAENLVMDYARDRGLPAVAMCVSTTYGAGDWGRTPHGAIIAGAAFGKLPFVMGGIELEAVGIDDAARAMVLAAEHGRTGERYLISDKMISNTEVVRIAAEAAGVAAPSRTMPLALSYTLAALGSVKARLTGTDERLSLDSLRLMRAEAPVDCSKAKRELHWQPRPVEESIREAAKFWVSLRAAKRGSTPTG</sequence>
<feature type="compositionally biased region" description="Basic and acidic residues" evidence="1">
    <location>
        <begin position="1"/>
        <end position="11"/>
    </location>
</feature>
<evidence type="ECO:0000256" key="1">
    <source>
        <dbReference type="SAM" id="MobiDB-lite"/>
    </source>
</evidence>
<dbReference type="PANTHER" id="PTHR48079:SF6">
    <property type="entry name" value="NAD(P)-BINDING DOMAIN-CONTAINING PROTEIN-RELATED"/>
    <property type="match status" value="1"/>
</dbReference>
<evidence type="ECO:0000313" key="3">
    <source>
        <dbReference type="EMBL" id="VEG58441.1"/>
    </source>
</evidence>
<keyword evidence="4" id="KW-1185">Reference proteome</keyword>
<reference evidence="3 4" key="1">
    <citation type="submission" date="2018-12" db="EMBL/GenBank/DDBJ databases">
        <authorList>
            <consortium name="Pathogen Informatics"/>
        </authorList>
    </citation>
    <scope>NUCLEOTIDE SEQUENCE [LARGE SCALE GENOMIC DNA]</scope>
    <source>
        <strain evidence="3 4">NCTC10437</strain>
    </source>
</reference>
<keyword evidence="3" id="KW-0456">Lyase</keyword>
<protein>
    <submittedName>
        <fullName evidence="3">NAD-dependent epimerase/dehydratase</fullName>
        <ecNumber evidence="3">4.2.1.46</ecNumber>
    </submittedName>
</protein>
<dbReference type="Gene3D" id="3.40.50.720">
    <property type="entry name" value="NAD(P)-binding Rossmann-like Domain"/>
    <property type="match status" value="1"/>
</dbReference>
<dbReference type="STRING" id="1791.GCA_001049355_00918"/>
<organism evidence="3 4">
    <name type="scientific">Mycolicibacterium aurum</name>
    <name type="common">Mycobacterium aurum</name>
    <dbReference type="NCBI Taxonomy" id="1791"/>
    <lineage>
        <taxon>Bacteria</taxon>
        <taxon>Bacillati</taxon>
        <taxon>Actinomycetota</taxon>
        <taxon>Actinomycetes</taxon>
        <taxon>Mycobacteriales</taxon>
        <taxon>Mycobacteriaceae</taxon>
        <taxon>Mycolicibacterium</taxon>
    </lineage>
</organism>
<feature type="region of interest" description="Disordered" evidence="1">
    <location>
        <begin position="1"/>
        <end position="22"/>
    </location>
</feature>
<accession>A0A3S4VTU1</accession>
<dbReference type="GO" id="GO:0004029">
    <property type="term" value="F:aldehyde dehydrogenase (NAD+) activity"/>
    <property type="evidence" value="ECO:0007669"/>
    <property type="project" value="TreeGrafter"/>
</dbReference>
<feature type="domain" description="NAD-dependent epimerase/dehydratase" evidence="2">
    <location>
        <begin position="28"/>
        <end position="257"/>
    </location>
</feature>
<evidence type="ECO:0000259" key="2">
    <source>
        <dbReference type="Pfam" id="PF01370"/>
    </source>
</evidence>
<dbReference type="EMBL" id="LR134356">
    <property type="protein sequence ID" value="VEG58441.1"/>
    <property type="molecule type" value="Genomic_DNA"/>
</dbReference>
<dbReference type="PANTHER" id="PTHR48079">
    <property type="entry name" value="PROTEIN YEEZ"/>
    <property type="match status" value="1"/>
</dbReference>
<dbReference type="GO" id="GO:0005737">
    <property type="term" value="C:cytoplasm"/>
    <property type="evidence" value="ECO:0007669"/>
    <property type="project" value="TreeGrafter"/>
</dbReference>
<proteinExistence type="predicted"/>
<dbReference type="AlphaFoldDB" id="A0A3S4VTU1"/>
<dbReference type="SUPFAM" id="SSF51735">
    <property type="entry name" value="NAD(P)-binding Rossmann-fold domains"/>
    <property type="match status" value="1"/>
</dbReference>
<name>A0A3S4VTU1_MYCAU</name>
<dbReference type="EC" id="4.2.1.46" evidence="3"/>